<name>A0A1I7Y4B6_9BILA</name>
<dbReference type="Proteomes" id="UP000095287">
    <property type="component" value="Unplaced"/>
</dbReference>
<dbReference type="AlphaFoldDB" id="A0A1I7Y4B6"/>
<dbReference type="Pfam" id="PF01875">
    <property type="entry name" value="Memo"/>
    <property type="match status" value="1"/>
</dbReference>
<proteinExistence type="inferred from homology"/>
<accession>A0A1I7Y4B6</accession>
<dbReference type="CDD" id="cd07361">
    <property type="entry name" value="MEMO_like"/>
    <property type="match status" value="1"/>
</dbReference>
<dbReference type="HAMAP" id="MF_00055">
    <property type="entry name" value="MEMO1"/>
    <property type="match status" value="1"/>
</dbReference>
<evidence type="ECO:0000313" key="2">
    <source>
        <dbReference type="Proteomes" id="UP000095287"/>
    </source>
</evidence>
<protein>
    <submittedName>
        <fullName evidence="3">Protein MEMO1</fullName>
    </submittedName>
</protein>
<dbReference type="NCBIfam" id="TIGR04336">
    <property type="entry name" value="AmmeMemoSam_B"/>
    <property type="match status" value="1"/>
</dbReference>
<sequence length="480" mass="54003">MTSPSILLEIKHQLRRAQGGRHMRAPADRLCCCQSHSFRRSRPWATTVGEGDAPGDCQVLPEAVRPRLWRWRGLVSLYESGGSALSIKATFRFPLMFVSAKYRMPNELFESSDNESPAFVSFASNCCLGLAVGTLEHHRTRFFASFLVFLLQYGYCLLVDLFHFPKLFTRPEAGLQKDPEAMSGGRVRSASHAGLWYSDNPKTLDAELSEWLNKVGAPQRPNKSARAIISPHAGYSYCGDTAAFAFKQVIPDAVERIFVMGPSHVVCLNNCALTSCSRYKTPLGNLHVDQKINDDLMATNAFSTMNFHDEESEHSIEMQMPFIAKIMENFAIIPILVGSLTQSTQVMYGKIFAKYIADPRNLFVISSDFCHWGHRFHFTPYDSSDSRPIHEQIAAMDKEGMDAISTVDPHAFTTYLKKTQNTICGRNPISVMLQAAEHFRQMNNHTAEFRFLKYSQSNKCRNMKDSSVSYAAGALYINPK</sequence>
<dbReference type="Gene3D" id="3.40.830.10">
    <property type="entry name" value="LigB-like"/>
    <property type="match status" value="1"/>
</dbReference>
<dbReference type="PANTHER" id="PTHR11060">
    <property type="entry name" value="PROTEIN MEMO1"/>
    <property type="match status" value="1"/>
</dbReference>
<dbReference type="WBParaSite" id="L893_g1260.t1">
    <property type="protein sequence ID" value="L893_g1260.t1"/>
    <property type="gene ID" value="L893_g1260"/>
</dbReference>
<dbReference type="PANTHER" id="PTHR11060:SF0">
    <property type="entry name" value="PROTEIN MEMO1"/>
    <property type="match status" value="1"/>
</dbReference>
<keyword evidence="2" id="KW-1185">Reference proteome</keyword>
<reference evidence="3" key="1">
    <citation type="submission" date="2016-11" db="UniProtKB">
        <authorList>
            <consortium name="WormBaseParasite"/>
        </authorList>
    </citation>
    <scope>IDENTIFICATION</scope>
</reference>
<comment type="similarity">
    <text evidence="1">Belongs to the MEMO1 family.</text>
</comment>
<evidence type="ECO:0000313" key="3">
    <source>
        <dbReference type="WBParaSite" id="L893_g1260.t1"/>
    </source>
</evidence>
<organism evidence="2 3">
    <name type="scientific">Steinernema glaseri</name>
    <dbReference type="NCBI Taxonomy" id="37863"/>
    <lineage>
        <taxon>Eukaryota</taxon>
        <taxon>Metazoa</taxon>
        <taxon>Ecdysozoa</taxon>
        <taxon>Nematoda</taxon>
        <taxon>Chromadorea</taxon>
        <taxon>Rhabditida</taxon>
        <taxon>Tylenchina</taxon>
        <taxon>Panagrolaimomorpha</taxon>
        <taxon>Strongyloidoidea</taxon>
        <taxon>Steinernematidae</taxon>
        <taxon>Steinernema</taxon>
    </lineage>
</organism>
<evidence type="ECO:0000256" key="1">
    <source>
        <dbReference type="ARBA" id="ARBA00006315"/>
    </source>
</evidence>
<dbReference type="InterPro" id="IPR002737">
    <property type="entry name" value="MEMO1_fam"/>
</dbReference>